<evidence type="ECO:0000259" key="5">
    <source>
        <dbReference type="Pfam" id="PF14508"/>
    </source>
</evidence>
<dbReference type="Gene3D" id="3.20.20.70">
    <property type="entry name" value="Aldolase class I"/>
    <property type="match status" value="1"/>
</dbReference>
<dbReference type="InterPro" id="IPR013785">
    <property type="entry name" value="Aldolase_TIM"/>
</dbReference>
<organism evidence="7 8">
    <name type="scientific">Tenggerimyces flavus</name>
    <dbReference type="NCBI Taxonomy" id="1708749"/>
    <lineage>
        <taxon>Bacteria</taxon>
        <taxon>Bacillati</taxon>
        <taxon>Actinomycetota</taxon>
        <taxon>Actinomycetes</taxon>
        <taxon>Propionibacteriales</taxon>
        <taxon>Nocardioidaceae</taxon>
        <taxon>Tenggerimyces</taxon>
    </lineage>
</organism>
<accession>A0ABV7Y5X9</accession>
<feature type="domain" description="Glycosyl-hydrolase 97 C-terminal oligomerisation" evidence="6">
    <location>
        <begin position="506"/>
        <end position="592"/>
    </location>
</feature>
<dbReference type="InterPro" id="IPR014718">
    <property type="entry name" value="GH-type_carb-bd"/>
</dbReference>
<feature type="domain" description="Glycosyl-hydrolase 97 N-terminal" evidence="5">
    <location>
        <begin position="22"/>
        <end position="258"/>
    </location>
</feature>
<dbReference type="Proteomes" id="UP001595699">
    <property type="component" value="Unassembled WGS sequence"/>
</dbReference>
<proteinExistence type="predicted"/>
<dbReference type="PANTHER" id="PTHR35803">
    <property type="entry name" value="GLUCAN 1,4-ALPHA-GLUCOSIDASE SUSB-RELATED"/>
    <property type="match status" value="1"/>
</dbReference>
<dbReference type="GO" id="GO:0016787">
    <property type="term" value="F:hydrolase activity"/>
    <property type="evidence" value="ECO:0007669"/>
    <property type="project" value="UniProtKB-KW"/>
</dbReference>
<dbReference type="InterPro" id="IPR013780">
    <property type="entry name" value="Glyco_hydro_b"/>
</dbReference>
<dbReference type="PANTHER" id="PTHR35803:SF2">
    <property type="entry name" value="RETAINING ALPHA-GALACTOSIDASE"/>
    <property type="match status" value="1"/>
</dbReference>
<evidence type="ECO:0000259" key="4">
    <source>
        <dbReference type="Pfam" id="PF10566"/>
    </source>
</evidence>
<dbReference type="EMBL" id="JBHRZH010000001">
    <property type="protein sequence ID" value="MFC3759444.1"/>
    <property type="molecule type" value="Genomic_DNA"/>
</dbReference>
<dbReference type="Pfam" id="PF10566">
    <property type="entry name" value="Glyco_hydro_97"/>
    <property type="match status" value="1"/>
</dbReference>
<dbReference type="Pfam" id="PF14509">
    <property type="entry name" value="GH97_C"/>
    <property type="match status" value="1"/>
</dbReference>
<feature type="signal peptide" evidence="3">
    <location>
        <begin position="1"/>
        <end position="16"/>
    </location>
</feature>
<dbReference type="Gene3D" id="2.60.40.1180">
    <property type="entry name" value="Golgi alpha-mannosidase II"/>
    <property type="match status" value="1"/>
</dbReference>
<dbReference type="Pfam" id="PF14508">
    <property type="entry name" value="GH97_N"/>
    <property type="match status" value="1"/>
</dbReference>
<evidence type="ECO:0000259" key="6">
    <source>
        <dbReference type="Pfam" id="PF14509"/>
    </source>
</evidence>
<gene>
    <name evidence="7" type="ORF">ACFOUW_01210</name>
</gene>
<dbReference type="InterPro" id="IPR052720">
    <property type="entry name" value="Glycosyl_hydrolase_97"/>
</dbReference>
<evidence type="ECO:0000313" key="8">
    <source>
        <dbReference type="Proteomes" id="UP001595699"/>
    </source>
</evidence>
<dbReference type="Gene3D" id="2.70.98.10">
    <property type="match status" value="1"/>
</dbReference>
<dbReference type="InterPro" id="IPR017853">
    <property type="entry name" value="GH"/>
</dbReference>
<dbReference type="InterPro" id="IPR019563">
    <property type="entry name" value="GH97_catalytic"/>
</dbReference>
<feature type="chain" id="PRO_5046909875" evidence="3">
    <location>
        <begin position="17"/>
        <end position="673"/>
    </location>
</feature>
<evidence type="ECO:0000256" key="2">
    <source>
        <dbReference type="ARBA" id="ARBA00023295"/>
    </source>
</evidence>
<dbReference type="InterPro" id="IPR029486">
    <property type="entry name" value="GH97_N"/>
</dbReference>
<keyword evidence="8" id="KW-1185">Reference proteome</keyword>
<evidence type="ECO:0000313" key="7">
    <source>
        <dbReference type="EMBL" id="MFC3759444.1"/>
    </source>
</evidence>
<comment type="caution">
    <text evidence="7">The sequence shown here is derived from an EMBL/GenBank/DDBJ whole genome shotgun (WGS) entry which is preliminary data.</text>
</comment>
<protein>
    <submittedName>
        <fullName evidence="7">Glycoside hydrolase family 97 catalytic domain-containing protein</fullName>
    </submittedName>
</protein>
<feature type="domain" description="Glycosyl-hydrolase 97 catalytic" evidence="4">
    <location>
        <begin position="290"/>
        <end position="423"/>
    </location>
</feature>
<keyword evidence="2" id="KW-0326">Glycosidase</keyword>
<evidence type="ECO:0000256" key="3">
    <source>
        <dbReference type="SAM" id="SignalP"/>
    </source>
</evidence>
<keyword evidence="1 7" id="KW-0378">Hydrolase</keyword>
<dbReference type="RefSeq" id="WP_372442356.1">
    <property type="nucleotide sequence ID" value="NZ_JAFBCM010000001.1"/>
</dbReference>
<sequence>MLPLLFGSLAVPLAHADTAWTVKGPNGTGPRAVVALSGEGALSLAVTRAGSTVLEPGALGIRTQQADLTSGLVFQRRSERRVVERYRTTVGKRLDRTNVMTEATFAFRNAAGARLDLVVRVAPDGVAYRYVLPAELGSVLGEASTFAVPATANAWLAKYRRDYDNPFLPSTAADAPTGEYMHPALFRVGRSYLLISESDVDGRYSGGRLLHDAGTGTYRIGLWDTEVAVDGPLATPWRTMIVGSLATITESTLVDDLAPRSKIGDTSWIRPGAAVWTWLAGGRSVQQSLPAQKAFVDYAAKHGWPYVLVDAGWYDDPNWRQTSWMPELVRYAKARQVDILTWIRFSTIDTPEEWNELLPLWHRWGIKGLKIDFMDSDGQERNRWYDQILPVLARERMLANFHGSTLPHGIHRTWPNVMTMEAVHGAEKSSGVTTSHLLALPFTRNVVGSMDYTPMAFQRASRPTSDAHELALSVLMESGLQDFAGTIEAYGARPLAEWYLDQVPTVWDETRLLSGDPGSSAVIARRSGARWFVGGGVSGAARTLSVPFSFVRARTLVEVVRDSPAGLVREQQVVPEGGSLSVPVVAEGGFAAIACKWRPGLRTCAVPVNGMPTAAMSVSPSAEKLTPGSTYEVSGSFTPDEAVRSVVLAPRVPAGWSVSGDPVRRSRLAAGRR</sequence>
<dbReference type="InterPro" id="IPR029483">
    <property type="entry name" value="GH97_C"/>
</dbReference>
<dbReference type="SUPFAM" id="SSF51445">
    <property type="entry name" value="(Trans)glycosidases"/>
    <property type="match status" value="1"/>
</dbReference>
<keyword evidence="3" id="KW-0732">Signal</keyword>
<name>A0ABV7Y5X9_9ACTN</name>
<evidence type="ECO:0000256" key="1">
    <source>
        <dbReference type="ARBA" id="ARBA00022801"/>
    </source>
</evidence>
<reference evidence="8" key="1">
    <citation type="journal article" date="2019" name="Int. J. Syst. Evol. Microbiol.">
        <title>The Global Catalogue of Microorganisms (GCM) 10K type strain sequencing project: providing services to taxonomists for standard genome sequencing and annotation.</title>
        <authorList>
            <consortium name="The Broad Institute Genomics Platform"/>
            <consortium name="The Broad Institute Genome Sequencing Center for Infectious Disease"/>
            <person name="Wu L."/>
            <person name="Ma J."/>
        </authorList>
    </citation>
    <scope>NUCLEOTIDE SEQUENCE [LARGE SCALE GENOMIC DNA]</scope>
    <source>
        <strain evidence="8">CGMCC 4.7241</strain>
    </source>
</reference>